<dbReference type="Proteomes" id="UP000033441">
    <property type="component" value="Unassembled WGS sequence"/>
</dbReference>
<proteinExistence type="predicted"/>
<dbReference type="EMBL" id="LANV01000001">
    <property type="protein sequence ID" value="KJV64895.1"/>
    <property type="molecule type" value="Genomic_DNA"/>
</dbReference>
<accession>A0A0F3NA07</accession>
<evidence type="ECO:0000313" key="2">
    <source>
        <dbReference type="Proteomes" id="UP000033441"/>
    </source>
</evidence>
<name>A0A0F3NA07_ANAPH</name>
<evidence type="ECO:0000313" key="1">
    <source>
        <dbReference type="EMBL" id="KJV64895.1"/>
    </source>
</evidence>
<comment type="caution">
    <text evidence="1">The sequence shown here is derived from an EMBL/GenBank/DDBJ whole genome shotgun (WGS) entry which is preliminary data.</text>
</comment>
<reference evidence="1 2" key="1">
    <citation type="submission" date="2015-02" db="EMBL/GenBank/DDBJ databases">
        <title>Genome Sequencing of Rickettsiales.</title>
        <authorList>
            <person name="Daugherty S.C."/>
            <person name="Su Q."/>
            <person name="Abolude K."/>
            <person name="Beier-Sexton M."/>
            <person name="Carlyon J.A."/>
            <person name="Carter R."/>
            <person name="Day N.P."/>
            <person name="Dumler S.J."/>
            <person name="Dyachenko V."/>
            <person name="Godinez A."/>
            <person name="Kurtti T.J."/>
            <person name="Lichay M."/>
            <person name="Mullins K.E."/>
            <person name="Ott S."/>
            <person name="Pappas-Brown V."/>
            <person name="Paris D.H."/>
            <person name="Patel P."/>
            <person name="Richards A.L."/>
            <person name="Sadzewicz L."/>
            <person name="Sears K."/>
            <person name="Seidman D."/>
            <person name="Sengamalay N."/>
            <person name="Stenos J."/>
            <person name="Tallon L.J."/>
            <person name="Vincent G."/>
            <person name="Fraser C.M."/>
            <person name="Munderloh U."/>
            <person name="Dunning-Hotopp J.C."/>
        </authorList>
    </citation>
    <scope>NUCLEOTIDE SEQUENCE [LARGE SCALE GENOMIC DNA]</scope>
    <source>
        <strain evidence="1 2">ApMUC09</strain>
    </source>
</reference>
<protein>
    <submittedName>
        <fullName evidence="1">Uncharacterized protein</fullName>
    </submittedName>
</protein>
<gene>
    <name evidence="1" type="ORF">APHMUC_0968</name>
</gene>
<sequence>MCTKLAAYIRNLVQYATKLSRRSSLMYGSKWSRMEGA</sequence>
<dbReference type="AlphaFoldDB" id="A0A0F3NA07"/>
<organism evidence="1 2">
    <name type="scientific">Anaplasma phagocytophilum str. ApMUC09</name>
    <dbReference type="NCBI Taxonomy" id="1359152"/>
    <lineage>
        <taxon>Bacteria</taxon>
        <taxon>Pseudomonadati</taxon>
        <taxon>Pseudomonadota</taxon>
        <taxon>Alphaproteobacteria</taxon>
        <taxon>Rickettsiales</taxon>
        <taxon>Anaplasmataceae</taxon>
        <taxon>Anaplasma</taxon>
        <taxon>phagocytophilum group</taxon>
    </lineage>
</organism>